<dbReference type="EMBL" id="PYGC01000005">
    <property type="protein sequence ID" value="PSK82736.1"/>
    <property type="molecule type" value="Genomic_DNA"/>
</dbReference>
<sequence>MLKKETVRGNLEVYANFSFLVSASQDIKIPQIKSQILKIQTQIEE</sequence>
<organism evidence="1 2">
    <name type="scientific">Prolixibacter denitrificans</name>
    <dbReference type="NCBI Taxonomy" id="1541063"/>
    <lineage>
        <taxon>Bacteria</taxon>
        <taxon>Pseudomonadati</taxon>
        <taxon>Bacteroidota</taxon>
        <taxon>Bacteroidia</taxon>
        <taxon>Marinilabiliales</taxon>
        <taxon>Prolixibacteraceae</taxon>
        <taxon>Prolixibacter</taxon>
    </lineage>
</organism>
<dbReference type="AlphaFoldDB" id="A0A2P8CCN1"/>
<dbReference type="Proteomes" id="UP000240621">
    <property type="component" value="Unassembled WGS sequence"/>
</dbReference>
<comment type="caution">
    <text evidence="1">The sequence shown here is derived from an EMBL/GenBank/DDBJ whole genome shotgun (WGS) entry which is preliminary data.</text>
</comment>
<proteinExistence type="predicted"/>
<protein>
    <submittedName>
        <fullName evidence="1">Uncharacterized protein</fullName>
    </submittedName>
</protein>
<evidence type="ECO:0000313" key="2">
    <source>
        <dbReference type="Proteomes" id="UP000240621"/>
    </source>
</evidence>
<gene>
    <name evidence="1" type="ORF">CLV93_105128</name>
</gene>
<evidence type="ECO:0000313" key="1">
    <source>
        <dbReference type="EMBL" id="PSK82736.1"/>
    </source>
</evidence>
<reference evidence="1 2" key="1">
    <citation type="submission" date="2018-03" db="EMBL/GenBank/DDBJ databases">
        <title>Genomic Encyclopedia of Archaeal and Bacterial Type Strains, Phase II (KMG-II): from individual species to whole genera.</title>
        <authorList>
            <person name="Goeker M."/>
        </authorList>
    </citation>
    <scope>NUCLEOTIDE SEQUENCE [LARGE SCALE GENOMIC DNA]</scope>
    <source>
        <strain evidence="1 2">DSM 27267</strain>
    </source>
</reference>
<name>A0A2P8CCN1_9BACT</name>
<accession>A0A2P8CCN1</accession>